<name>A0AAN9Z9F8_9ORTH</name>
<protein>
    <submittedName>
        <fullName evidence="2">Uncharacterized protein</fullName>
    </submittedName>
</protein>
<dbReference type="Proteomes" id="UP001378592">
    <property type="component" value="Unassembled WGS sequence"/>
</dbReference>
<feature type="compositionally biased region" description="Basic and acidic residues" evidence="1">
    <location>
        <begin position="1"/>
        <end position="11"/>
    </location>
</feature>
<sequence>MPKVKSEKRSEVSAAPYESPVKNGNGTANGDNGHAEEEKGAVGTVPTAGFRDAGRARLTLEQLRERDSAYQYQVVTSLMRRAKTILSHTKDTEKVANLTEAIKVFDDWVNDYKAHNRSRENFNYLPLESMEGYEALAERYGIKSDKPSENFLQVFRDLKGDSRALRTTKVPGSEEGEDEETITWDIQRNRHLKDINGRIRKEYIPLFETDQPLRGLPSKEHTQMIMWGYSPEPTKIKKCIPQIAEKLKAEN</sequence>
<proteinExistence type="predicted"/>
<feature type="region of interest" description="Disordered" evidence="1">
    <location>
        <begin position="1"/>
        <end position="48"/>
    </location>
</feature>
<gene>
    <name evidence="2" type="ORF">R5R35_006597</name>
</gene>
<keyword evidence="3" id="KW-1185">Reference proteome</keyword>
<dbReference type="AlphaFoldDB" id="A0AAN9Z9F8"/>
<dbReference type="EMBL" id="JAZDUA010000079">
    <property type="protein sequence ID" value="KAK7869131.1"/>
    <property type="molecule type" value="Genomic_DNA"/>
</dbReference>
<accession>A0AAN9Z9F8</accession>
<comment type="caution">
    <text evidence="2">The sequence shown here is derived from an EMBL/GenBank/DDBJ whole genome shotgun (WGS) entry which is preliminary data.</text>
</comment>
<reference evidence="2 3" key="1">
    <citation type="submission" date="2024-03" db="EMBL/GenBank/DDBJ databases">
        <title>The genome assembly and annotation of the cricket Gryllus longicercus Weissman &amp; Gray.</title>
        <authorList>
            <person name="Szrajer S."/>
            <person name="Gray D."/>
            <person name="Ylla G."/>
        </authorList>
    </citation>
    <scope>NUCLEOTIDE SEQUENCE [LARGE SCALE GENOMIC DNA]</scope>
    <source>
        <strain evidence="2">DAG 2021-001</strain>
        <tissue evidence="2">Whole body minus gut</tissue>
    </source>
</reference>
<evidence type="ECO:0000313" key="3">
    <source>
        <dbReference type="Proteomes" id="UP001378592"/>
    </source>
</evidence>
<organism evidence="2 3">
    <name type="scientific">Gryllus longicercus</name>
    <dbReference type="NCBI Taxonomy" id="2509291"/>
    <lineage>
        <taxon>Eukaryota</taxon>
        <taxon>Metazoa</taxon>
        <taxon>Ecdysozoa</taxon>
        <taxon>Arthropoda</taxon>
        <taxon>Hexapoda</taxon>
        <taxon>Insecta</taxon>
        <taxon>Pterygota</taxon>
        <taxon>Neoptera</taxon>
        <taxon>Polyneoptera</taxon>
        <taxon>Orthoptera</taxon>
        <taxon>Ensifera</taxon>
        <taxon>Gryllidea</taxon>
        <taxon>Grylloidea</taxon>
        <taxon>Gryllidae</taxon>
        <taxon>Gryllinae</taxon>
        <taxon>Gryllus</taxon>
    </lineage>
</organism>
<evidence type="ECO:0000256" key="1">
    <source>
        <dbReference type="SAM" id="MobiDB-lite"/>
    </source>
</evidence>
<evidence type="ECO:0000313" key="2">
    <source>
        <dbReference type="EMBL" id="KAK7869131.1"/>
    </source>
</evidence>
<dbReference type="Gene3D" id="1.20.120.1250">
    <property type="entry name" value="Sulfhydryl oxidase R596, ORFan domain"/>
    <property type="match status" value="1"/>
</dbReference>